<dbReference type="AlphaFoldDB" id="A0A953NEA7"/>
<dbReference type="RefSeq" id="WP_205517065.1">
    <property type="nucleotide sequence ID" value="NZ_CP070479.1"/>
</dbReference>
<accession>A0A953NEA7</accession>
<gene>
    <name evidence="1" type="ORF">LAD73_01370</name>
</gene>
<dbReference type="Proteomes" id="UP000772186">
    <property type="component" value="Unassembled WGS sequence"/>
</dbReference>
<dbReference type="InterPro" id="IPR054781">
    <property type="entry name" value="Asp23-rel"/>
</dbReference>
<proteinExistence type="predicted"/>
<comment type="caution">
    <text evidence="1">The sequence shown here is derived from an EMBL/GenBank/DDBJ whole genome shotgun (WGS) entry which is preliminary data.</text>
</comment>
<protein>
    <submittedName>
        <fullName evidence="1">Uncharacterized protein</fullName>
    </submittedName>
</protein>
<dbReference type="EMBL" id="JAIQBY010000007">
    <property type="protein sequence ID" value="MBZ4195368.1"/>
    <property type="molecule type" value="Genomic_DNA"/>
</dbReference>
<organism evidence="1 2">
    <name type="scientific">Mycoplasma tauri</name>
    <dbReference type="NCBI Taxonomy" id="547987"/>
    <lineage>
        <taxon>Bacteria</taxon>
        <taxon>Bacillati</taxon>
        <taxon>Mycoplasmatota</taxon>
        <taxon>Mollicutes</taxon>
        <taxon>Mycoplasmataceae</taxon>
        <taxon>Mycoplasma</taxon>
    </lineage>
</organism>
<sequence length="100" mass="11377">MNFITTLNGINERVSIYENAFLDLIKHAINNSKVIKLANSPRIIFFDDKINASFVIDITIKAKTPLKETIDNFTNEIINGFDALLNYKPNSVKVCFTGYF</sequence>
<evidence type="ECO:0000313" key="1">
    <source>
        <dbReference type="EMBL" id="MBZ4195368.1"/>
    </source>
</evidence>
<keyword evidence="2" id="KW-1185">Reference proteome</keyword>
<name>A0A953NEA7_9MOLU</name>
<reference evidence="1 2" key="1">
    <citation type="submission" date="2021-09" db="EMBL/GenBank/DDBJ databases">
        <title>WGS of Mycoplasma sp. Zaradi2 strains.</title>
        <authorList>
            <person name="Spergser J."/>
        </authorList>
    </citation>
    <scope>NUCLEOTIDE SEQUENCE [LARGE SCALE GENOMIC DNA]</scope>
    <source>
        <strain evidence="1 2">1331</strain>
    </source>
</reference>
<dbReference type="NCBIfam" id="NF045836">
    <property type="entry name" value="MMB_0454_fam"/>
    <property type="match status" value="1"/>
</dbReference>
<evidence type="ECO:0000313" key="2">
    <source>
        <dbReference type="Proteomes" id="UP000772186"/>
    </source>
</evidence>